<feature type="region of interest" description="Disordered" evidence="2">
    <location>
        <begin position="150"/>
        <end position="170"/>
    </location>
</feature>
<keyword evidence="1" id="KW-0539">Nucleus</keyword>
<proteinExistence type="predicted"/>
<feature type="domain" description="Myb-like" evidence="3">
    <location>
        <begin position="101"/>
        <end position="162"/>
    </location>
</feature>
<dbReference type="EMBL" id="CAJJDN010000066">
    <property type="protein sequence ID" value="CAD8096194.1"/>
    <property type="molecule type" value="Genomic_DNA"/>
</dbReference>
<keyword evidence="5" id="KW-1185">Reference proteome</keyword>
<evidence type="ECO:0000256" key="2">
    <source>
        <dbReference type="SAM" id="MobiDB-lite"/>
    </source>
</evidence>
<evidence type="ECO:0000256" key="1">
    <source>
        <dbReference type="ARBA" id="ARBA00023242"/>
    </source>
</evidence>
<evidence type="ECO:0000259" key="3">
    <source>
        <dbReference type="SMART" id="SM00717"/>
    </source>
</evidence>
<name>A0A8S1P2I7_9CILI</name>
<dbReference type="OrthoDB" id="300907at2759"/>
<dbReference type="PANTHER" id="PTHR12802">
    <property type="entry name" value="SWI/SNF COMPLEX-RELATED"/>
    <property type="match status" value="1"/>
</dbReference>
<dbReference type="InterPro" id="IPR001005">
    <property type="entry name" value="SANT/Myb"/>
</dbReference>
<dbReference type="CDD" id="cd00167">
    <property type="entry name" value="SANT"/>
    <property type="match status" value="1"/>
</dbReference>
<comment type="caution">
    <text evidence="4">The sequence shown here is derived from an EMBL/GenBank/DDBJ whole genome shotgun (WGS) entry which is preliminary data.</text>
</comment>
<evidence type="ECO:0000313" key="5">
    <source>
        <dbReference type="Proteomes" id="UP000692954"/>
    </source>
</evidence>
<dbReference type="AlphaFoldDB" id="A0A8S1P2I7"/>
<dbReference type="SMART" id="SM00717">
    <property type="entry name" value="SANT"/>
    <property type="match status" value="1"/>
</dbReference>
<dbReference type="Proteomes" id="UP000692954">
    <property type="component" value="Unassembled WGS sequence"/>
</dbReference>
<gene>
    <name evidence="4" type="ORF">PSON_ATCC_30995.1.T0660032</name>
</gene>
<reference evidence="4" key="1">
    <citation type="submission" date="2021-01" db="EMBL/GenBank/DDBJ databases">
        <authorList>
            <consortium name="Genoscope - CEA"/>
            <person name="William W."/>
        </authorList>
    </citation>
    <scope>NUCLEOTIDE SEQUENCE</scope>
</reference>
<organism evidence="4 5">
    <name type="scientific">Paramecium sonneborni</name>
    <dbReference type="NCBI Taxonomy" id="65129"/>
    <lineage>
        <taxon>Eukaryota</taxon>
        <taxon>Sar</taxon>
        <taxon>Alveolata</taxon>
        <taxon>Ciliophora</taxon>
        <taxon>Intramacronucleata</taxon>
        <taxon>Oligohymenophorea</taxon>
        <taxon>Peniculida</taxon>
        <taxon>Parameciidae</taxon>
        <taxon>Paramecium</taxon>
    </lineage>
</organism>
<sequence>MGVFIEVFHNIKVMFVQYQKPVYKYFYPIKMKEILQELFNPPSCSHISNDYIKQSDTLETFSNFALNNYQECNSTLQAKKYSNIHNKKKINKELELNNKHNCGHWTPEEHQTYVEFLEKHHTSTMQNQQNRKNNKIFKLMSEIIGTRSPSQCRSHHQKFNPYTPAGQKRIKKNKKKFNTETQIKLCITNQILQYFTPDLRPIQELLPNIQDQDEQQEYICEESQRLRIRKYSLDNLEDSYNFNHPHINQFFNEQCYD</sequence>
<accession>A0A8S1P2I7</accession>
<protein>
    <recommendedName>
        <fullName evidence="3">Myb-like domain-containing protein</fullName>
    </recommendedName>
</protein>
<dbReference type="PANTHER" id="PTHR12802:SF155">
    <property type="entry name" value="DEUBIQUITINASE MYSM1"/>
    <property type="match status" value="1"/>
</dbReference>
<evidence type="ECO:0000313" key="4">
    <source>
        <dbReference type="EMBL" id="CAD8096194.1"/>
    </source>
</evidence>